<feature type="region of interest" description="Disordered" evidence="1">
    <location>
        <begin position="1"/>
        <end position="105"/>
    </location>
</feature>
<feature type="region of interest" description="Disordered" evidence="1">
    <location>
        <begin position="122"/>
        <end position="141"/>
    </location>
</feature>
<comment type="caution">
    <text evidence="2">The sequence shown here is derived from an EMBL/GenBank/DDBJ whole genome shotgun (WGS) entry which is preliminary data.</text>
</comment>
<proteinExistence type="predicted"/>
<protein>
    <submittedName>
        <fullName evidence="2">Uncharacterized protein</fullName>
    </submittedName>
</protein>
<feature type="region of interest" description="Disordered" evidence="1">
    <location>
        <begin position="149"/>
        <end position="186"/>
    </location>
</feature>
<gene>
    <name evidence="2" type="ORF">QQS21_006752</name>
</gene>
<dbReference type="Proteomes" id="UP001251528">
    <property type="component" value="Unassembled WGS sequence"/>
</dbReference>
<evidence type="ECO:0000313" key="2">
    <source>
        <dbReference type="EMBL" id="KAK2595524.1"/>
    </source>
</evidence>
<sequence>MLRKRAREDDPETTTKPEHGRRWLGTWPPAQEKPLPESLLPTPPACSAASPKQHAKSTSHSYHEPHTAAAAAFEPALEASKRRRPSAPALDPQPAEPQPAEQQEHWSINHFWQMSRPTRTSVVQETWEDSDSPASDVVEDHEIVASIEEPFEWEDEEGDRMSQSQDGGGSQDQGSTVPDRRRISSPAYRGTLKMNRIMLDDHGIEIPSDVEELITRHIRKERLSPMLNDDETDNILRKIRQVWNSPECTVTDIMALPLLPLHDVEKYPSLLQGGNNFWSSTPLPRNDTYPLVTPRTDRHLGYQTTLGSEWAAEELAAADHPRMRPYSQPSRENLFPSFLIEAESEATGGTAYEAEAQLATAGCQRVRSMIWILDQIDPQRTRKASDAIVFSAVLTQRQVIAHVHYYDPDKDMFRMSFIDSFYLARELQECVEFGKSVREWLVEIQQPAVREALRRMYPVTQLWDKGRSASAVAADDGASDWSYSDDGASASFGSDDGRTAKNARTEEISGRYPRVYGSQQCD</sequence>
<organism evidence="2 3">
    <name type="scientific">Conoideocrella luteorostrata</name>
    <dbReference type="NCBI Taxonomy" id="1105319"/>
    <lineage>
        <taxon>Eukaryota</taxon>
        <taxon>Fungi</taxon>
        <taxon>Dikarya</taxon>
        <taxon>Ascomycota</taxon>
        <taxon>Pezizomycotina</taxon>
        <taxon>Sordariomycetes</taxon>
        <taxon>Hypocreomycetidae</taxon>
        <taxon>Hypocreales</taxon>
        <taxon>Clavicipitaceae</taxon>
        <taxon>Conoideocrella</taxon>
    </lineage>
</organism>
<dbReference type="EMBL" id="JASWJB010000129">
    <property type="protein sequence ID" value="KAK2595524.1"/>
    <property type="molecule type" value="Genomic_DNA"/>
</dbReference>
<feature type="compositionally biased region" description="Low complexity" evidence="1">
    <location>
        <begin position="87"/>
        <end position="101"/>
    </location>
</feature>
<feature type="region of interest" description="Disordered" evidence="1">
    <location>
        <begin position="477"/>
        <end position="505"/>
    </location>
</feature>
<name>A0AAJ0CM55_9HYPO</name>
<evidence type="ECO:0000256" key="1">
    <source>
        <dbReference type="SAM" id="MobiDB-lite"/>
    </source>
</evidence>
<feature type="compositionally biased region" description="Basic and acidic residues" evidence="1">
    <location>
        <begin position="495"/>
        <end position="505"/>
    </location>
</feature>
<evidence type="ECO:0000313" key="3">
    <source>
        <dbReference type="Proteomes" id="UP001251528"/>
    </source>
</evidence>
<feature type="compositionally biased region" description="Low complexity" evidence="1">
    <location>
        <begin position="68"/>
        <end position="78"/>
    </location>
</feature>
<dbReference type="AlphaFoldDB" id="A0AAJ0CM55"/>
<accession>A0AAJ0CM55</accession>
<feature type="compositionally biased region" description="Acidic residues" evidence="1">
    <location>
        <begin position="149"/>
        <end position="158"/>
    </location>
</feature>
<reference evidence="2" key="1">
    <citation type="submission" date="2023-06" db="EMBL/GenBank/DDBJ databases">
        <title>Conoideocrella luteorostrata (Hypocreales: Clavicipitaceae), a potential biocontrol fungus for elongate hemlock scale in United States Christmas tree production areas.</title>
        <authorList>
            <person name="Barrett H."/>
            <person name="Lovett B."/>
            <person name="Macias A.M."/>
            <person name="Stajich J.E."/>
            <person name="Kasson M.T."/>
        </authorList>
    </citation>
    <scope>NUCLEOTIDE SEQUENCE</scope>
    <source>
        <strain evidence="2">ARSEF 14590</strain>
    </source>
</reference>
<keyword evidence="3" id="KW-1185">Reference proteome</keyword>
<feature type="compositionally biased region" description="Low complexity" evidence="1">
    <location>
        <begin position="477"/>
        <end position="494"/>
    </location>
</feature>